<dbReference type="EMBL" id="JXLN01008390">
    <property type="protein sequence ID" value="KPM04349.1"/>
    <property type="molecule type" value="Genomic_DNA"/>
</dbReference>
<protein>
    <submittedName>
        <fullName evidence="1">Uncharacterized protein</fullName>
    </submittedName>
</protein>
<sequence>MKLDELIKTNQNSLEKNLNQDVMTNMNSEKHLI</sequence>
<reference evidence="1 2" key="1">
    <citation type="journal article" date="2015" name="Parasit. Vectors">
        <title>Draft genome of the scabies mite.</title>
        <authorList>
            <person name="Rider S.D.Jr."/>
            <person name="Morgan M.S."/>
            <person name="Arlian L.G."/>
        </authorList>
    </citation>
    <scope>NUCLEOTIDE SEQUENCE [LARGE SCALE GENOMIC DNA]</scope>
    <source>
        <strain evidence="1">Arlian Lab</strain>
    </source>
</reference>
<organism evidence="1 2">
    <name type="scientific">Sarcoptes scabiei</name>
    <name type="common">Itch mite</name>
    <name type="synonym">Acarus scabiei</name>
    <dbReference type="NCBI Taxonomy" id="52283"/>
    <lineage>
        <taxon>Eukaryota</taxon>
        <taxon>Metazoa</taxon>
        <taxon>Ecdysozoa</taxon>
        <taxon>Arthropoda</taxon>
        <taxon>Chelicerata</taxon>
        <taxon>Arachnida</taxon>
        <taxon>Acari</taxon>
        <taxon>Acariformes</taxon>
        <taxon>Sarcoptiformes</taxon>
        <taxon>Astigmata</taxon>
        <taxon>Psoroptidia</taxon>
        <taxon>Sarcoptoidea</taxon>
        <taxon>Sarcoptidae</taxon>
        <taxon>Sarcoptinae</taxon>
        <taxon>Sarcoptes</taxon>
    </lineage>
</organism>
<evidence type="ECO:0000313" key="1">
    <source>
        <dbReference type="EMBL" id="KPM04349.1"/>
    </source>
</evidence>
<name>A0A132A0M5_SARSC</name>
<proteinExistence type="predicted"/>
<dbReference type="AlphaFoldDB" id="A0A132A0M5"/>
<comment type="caution">
    <text evidence="1">The sequence shown here is derived from an EMBL/GenBank/DDBJ whole genome shotgun (WGS) entry which is preliminary data.</text>
</comment>
<dbReference type="VEuPathDB" id="VectorBase:SSCA010455"/>
<dbReference type="Proteomes" id="UP000616769">
    <property type="component" value="Unassembled WGS sequence"/>
</dbReference>
<evidence type="ECO:0000313" key="2">
    <source>
        <dbReference type="Proteomes" id="UP000616769"/>
    </source>
</evidence>
<gene>
    <name evidence="1" type="ORF">QR98_0027930</name>
</gene>
<accession>A0A132A0M5</accession>